<dbReference type="EMBL" id="CP034539">
    <property type="protein sequence ID" value="AZQ32355.1"/>
    <property type="molecule type" value="Genomic_DNA"/>
</dbReference>
<feature type="transmembrane region" description="Helical" evidence="2">
    <location>
        <begin position="71"/>
        <end position="91"/>
    </location>
</feature>
<dbReference type="InterPro" id="IPR029058">
    <property type="entry name" value="AB_hydrolase_fold"/>
</dbReference>
<organism evidence="4 5">
    <name type="scientific">Streptomyces cyaneochromogenes</name>
    <dbReference type="NCBI Taxonomy" id="2496836"/>
    <lineage>
        <taxon>Bacteria</taxon>
        <taxon>Bacillati</taxon>
        <taxon>Actinomycetota</taxon>
        <taxon>Actinomycetes</taxon>
        <taxon>Kitasatosporales</taxon>
        <taxon>Streptomycetaceae</taxon>
        <taxon>Streptomyces</taxon>
    </lineage>
</organism>
<reference evidence="4 5" key="1">
    <citation type="journal article" date="2019" name="Int. J. Syst. Evol. Microbiol.">
        <title>Streptomyces cyaneochromogenes sp. nov., a blue pigment-producing actinomycete from manganese-contaminated soil.</title>
        <authorList>
            <person name="Tang X."/>
            <person name="Zhao J."/>
            <person name="Li K."/>
            <person name="Chen Z."/>
            <person name="Sun Y."/>
            <person name="Gao J."/>
        </authorList>
    </citation>
    <scope>NUCLEOTIDE SEQUENCE [LARGE SCALE GENOMIC DNA]</scope>
    <source>
        <strain evidence="4 5">MK-45</strain>
    </source>
</reference>
<dbReference type="Proteomes" id="UP000280298">
    <property type="component" value="Chromosome"/>
</dbReference>
<keyword evidence="2" id="KW-1133">Transmembrane helix</keyword>
<gene>
    <name evidence="4" type="ORF">EJ357_01895</name>
</gene>
<protein>
    <submittedName>
        <fullName evidence="4">Alpha/beta fold hydrolase</fullName>
    </submittedName>
</protein>
<dbReference type="Pfam" id="PF00561">
    <property type="entry name" value="Abhydrolase_1"/>
    <property type="match status" value="1"/>
</dbReference>
<proteinExistence type="predicted"/>
<evidence type="ECO:0000313" key="4">
    <source>
        <dbReference type="EMBL" id="AZQ32355.1"/>
    </source>
</evidence>
<feature type="domain" description="AB hydrolase-1" evidence="3">
    <location>
        <begin position="134"/>
        <end position="237"/>
    </location>
</feature>
<dbReference type="InterPro" id="IPR000073">
    <property type="entry name" value="AB_hydrolase_1"/>
</dbReference>
<dbReference type="GO" id="GO:0016787">
    <property type="term" value="F:hydrolase activity"/>
    <property type="evidence" value="ECO:0007669"/>
    <property type="project" value="UniProtKB-KW"/>
</dbReference>
<dbReference type="SUPFAM" id="SSF53474">
    <property type="entry name" value="alpha/beta-Hydrolases"/>
    <property type="match status" value="1"/>
</dbReference>
<accession>A0A3S9LZI5</accession>
<evidence type="ECO:0000313" key="5">
    <source>
        <dbReference type="Proteomes" id="UP000280298"/>
    </source>
</evidence>
<sequence>MPAFAIRLARLTGRLLLTLAAVATLTVVFLAAIVLTDGAGSGLAAWLTALGIGALAALWRGRRRTRAARLVPFLPVVVAAALTASVCVPTAPTARQYPPDLPFVATQHWSLATGSRVAVYHYPPANTGARHPVPLVYLNGGPVRGISVLDHRFLQLLARQGYDVYTYEQAGGGRSDLLPMDQYTISRSVRDLAAFVDRLDKGRVDVLGFSGGGVILTRALADTRAAARLHRAIIAEPGPMDGPTARSAGHKGRPSARGLAPEMTGPRSTHVPRYAVAFGLMRLGLLTPDTGLIGQAEGDNAFTAADLASDTASAYCARDAHRIPTEDTAQNFSFSPAASLRVQQTVKDSPSISPELGRSRTPAMLMIAECSSQVRQWATEILANAPGIERTQYMPGVGHRMWNGLDDNNDRAAAVINAFLQAGPSPVPNYPTRDDIPAFLDAHK</sequence>
<dbReference type="PANTHER" id="PTHR43194:SF2">
    <property type="entry name" value="PEROXISOMAL MEMBRANE PROTEIN LPX1"/>
    <property type="match status" value="1"/>
</dbReference>
<keyword evidence="5" id="KW-1185">Reference proteome</keyword>
<dbReference type="KEGG" id="scya:EJ357_01895"/>
<evidence type="ECO:0000256" key="1">
    <source>
        <dbReference type="SAM" id="MobiDB-lite"/>
    </source>
</evidence>
<evidence type="ECO:0000256" key="2">
    <source>
        <dbReference type="SAM" id="Phobius"/>
    </source>
</evidence>
<dbReference type="OrthoDB" id="9796770at2"/>
<feature type="transmembrane region" description="Helical" evidence="2">
    <location>
        <begin position="41"/>
        <end position="59"/>
    </location>
</feature>
<dbReference type="AlphaFoldDB" id="A0A3S9LZI5"/>
<dbReference type="PANTHER" id="PTHR43194">
    <property type="entry name" value="HYDROLASE ALPHA/BETA FOLD FAMILY"/>
    <property type="match status" value="1"/>
</dbReference>
<dbReference type="Gene3D" id="3.40.50.1820">
    <property type="entry name" value="alpha/beta hydrolase"/>
    <property type="match status" value="1"/>
</dbReference>
<name>A0A3S9LZI5_9ACTN</name>
<dbReference type="RefSeq" id="WP_126387964.1">
    <property type="nucleotide sequence ID" value="NZ_CP034539.1"/>
</dbReference>
<keyword evidence="2" id="KW-0812">Transmembrane</keyword>
<keyword evidence="4" id="KW-0378">Hydrolase</keyword>
<feature type="transmembrane region" description="Helical" evidence="2">
    <location>
        <begin position="15"/>
        <end position="35"/>
    </location>
</feature>
<dbReference type="InterPro" id="IPR050228">
    <property type="entry name" value="Carboxylesterase_BioH"/>
</dbReference>
<feature type="region of interest" description="Disordered" evidence="1">
    <location>
        <begin position="236"/>
        <end position="266"/>
    </location>
</feature>
<evidence type="ECO:0000259" key="3">
    <source>
        <dbReference type="Pfam" id="PF00561"/>
    </source>
</evidence>
<keyword evidence="2" id="KW-0472">Membrane</keyword>